<keyword evidence="1" id="KW-0812">Transmembrane</keyword>
<name>A0ABM6E4G5_9BURK</name>
<dbReference type="EMBL" id="CP017420">
    <property type="protein sequence ID" value="AOV02146.1"/>
    <property type="molecule type" value="Genomic_DNA"/>
</dbReference>
<sequence>MWLCMPVVIGGLSMARGGSPTSPFPKEEFLKLVEPSQLFMLLGAGLLFFLVLSIIRHKSKNEEDQKRAFYFAELGLDEMASALYSFGSILLVSVFLGATLWYILAAISCYGVGLYFKPSE</sequence>
<dbReference type="Proteomes" id="UP000095607">
    <property type="component" value="Chromosome"/>
</dbReference>
<reference evidence="2 3" key="1">
    <citation type="submission" date="2016-09" db="EMBL/GenBank/DDBJ databases">
        <title>Complete genome sequence of Deltia acidovorans CM13 isolated from murine proximal colonic tissue.</title>
        <authorList>
            <person name="Saffarian A."/>
        </authorList>
    </citation>
    <scope>NUCLEOTIDE SEQUENCE [LARGE SCALE GENOMIC DNA]</scope>
    <source>
        <strain evidence="2 3">CM13</strain>
    </source>
</reference>
<evidence type="ECO:0000313" key="3">
    <source>
        <dbReference type="Proteomes" id="UP000095607"/>
    </source>
</evidence>
<keyword evidence="1" id="KW-0472">Membrane</keyword>
<proteinExistence type="predicted"/>
<accession>A0ABM6E4G5</accession>
<gene>
    <name evidence="2" type="ORF">BI380_12770</name>
</gene>
<feature type="transmembrane region" description="Helical" evidence="1">
    <location>
        <begin position="67"/>
        <end position="86"/>
    </location>
</feature>
<keyword evidence="1" id="KW-1133">Transmembrane helix</keyword>
<keyword evidence="3" id="KW-1185">Reference proteome</keyword>
<feature type="transmembrane region" description="Helical" evidence="1">
    <location>
        <begin position="92"/>
        <end position="116"/>
    </location>
</feature>
<organism evidence="2 3">
    <name type="scientific">Delftia tsuruhatensis</name>
    <dbReference type="NCBI Taxonomy" id="180282"/>
    <lineage>
        <taxon>Bacteria</taxon>
        <taxon>Pseudomonadati</taxon>
        <taxon>Pseudomonadota</taxon>
        <taxon>Betaproteobacteria</taxon>
        <taxon>Burkholderiales</taxon>
        <taxon>Comamonadaceae</taxon>
        <taxon>Delftia</taxon>
    </lineage>
</organism>
<feature type="transmembrane region" description="Helical" evidence="1">
    <location>
        <begin position="36"/>
        <end position="55"/>
    </location>
</feature>
<evidence type="ECO:0000256" key="1">
    <source>
        <dbReference type="SAM" id="Phobius"/>
    </source>
</evidence>
<evidence type="ECO:0000313" key="2">
    <source>
        <dbReference type="EMBL" id="AOV02146.1"/>
    </source>
</evidence>
<protein>
    <submittedName>
        <fullName evidence="2">Uncharacterized protein</fullName>
    </submittedName>
</protein>